<evidence type="ECO:0000259" key="2">
    <source>
        <dbReference type="PROSITE" id="PS50042"/>
    </source>
</evidence>
<evidence type="ECO:0000313" key="3">
    <source>
        <dbReference type="EMBL" id="RAI45410.1"/>
    </source>
</evidence>
<dbReference type="GO" id="GO:0008773">
    <property type="term" value="F:[protein-PII] uridylyltransferase activity"/>
    <property type="evidence" value="ECO:0007669"/>
    <property type="project" value="InterPro"/>
</dbReference>
<dbReference type="InterPro" id="IPR000595">
    <property type="entry name" value="cNMP-bd_dom"/>
</dbReference>
<accession>A0A327L2T5</accession>
<evidence type="ECO:0000313" key="4">
    <source>
        <dbReference type="Proteomes" id="UP000249130"/>
    </source>
</evidence>
<organism evidence="3 4">
    <name type="scientific">Rhodoplanes roseus</name>
    <dbReference type="NCBI Taxonomy" id="29409"/>
    <lineage>
        <taxon>Bacteria</taxon>
        <taxon>Pseudomonadati</taxon>
        <taxon>Pseudomonadota</taxon>
        <taxon>Alphaproteobacteria</taxon>
        <taxon>Hyphomicrobiales</taxon>
        <taxon>Nitrobacteraceae</taxon>
        <taxon>Rhodoplanes</taxon>
    </lineage>
</organism>
<proteinExistence type="predicted"/>
<dbReference type="InterPro" id="IPR000644">
    <property type="entry name" value="CBS_dom"/>
</dbReference>
<dbReference type="Proteomes" id="UP000249130">
    <property type="component" value="Unassembled WGS sequence"/>
</dbReference>
<name>A0A327L2T5_9BRAD</name>
<dbReference type="CDD" id="cd05401">
    <property type="entry name" value="NT_GlnE_GlnD_like"/>
    <property type="match status" value="1"/>
</dbReference>
<feature type="domain" description="Cyclic nucleotide-binding" evidence="2">
    <location>
        <begin position="11"/>
        <end position="125"/>
    </location>
</feature>
<dbReference type="PANTHER" id="PTHR43080:SF2">
    <property type="entry name" value="CBS DOMAIN-CONTAINING PROTEIN"/>
    <property type="match status" value="1"/>
</dbReference>
<evidence type="ECO:0000256" key="1">
    <source>
        <dbReference type="ARBA" id="ARBA00023122"/>
    </source>
</evidence>
<comment type="caution">
    <text evidence="3">The sequence shown here is derived from an EMBL/GenBank/DDBJ whole genome shotgun (WGS) entry which is preliminary data.</text>
</comment>
<dbReference type="RefSeq" id="WP_111417743.1">
    <property type="nucleotide sequence ID" value="NZ_NPEX01000016.1"/>
</dbReference>
<dbReference type="AlphaFoldDB" id="A0A327L2T5"/>
<keyword evidence="4" id="KW-1185">Reference proteome</keyword>
<dbReference type="PROSITE" id="PS50042">
    <property type="entry name" value="CNMP_BINDING_3"/>
    <property type="match status" value="1"/>
</dbReference>
<dbReference type="SUPFAM" id="SSF54631">
    <property type="entry name" value="CBS-domain pair"/>
    <property type="match status" value="1"/>
</dbReference>
<dbReference type="InterPro" id="IPR051257">
    <property type="entry name" value="Diverse_CBS-Domain"/>
</dbReference>
<dbReference type="OrthoDB" id="9808528at2"/>
<dbReference type="Pfam" id="PF03445">
    <property type="entry name" value="DUF294"/>
    <property type="match status" value="1"/>
</dbReference>
<protein>
    <recommendedName>
        <fullName evidence="2">Cyclic nucleotide-binding domain-containing protein</fullName>
    </recommendedName>
</protein>
<dbReference type="Pfam" id="PF00027">
    <property type="entry name" value="cNMP_binding"/>
    <property type="match status" value="1"/>
</dbReference>
<gene>
    <name evidence="3" type="ORF">CH341_03990</name>
</gene>
<dbReference type="SUPFAM" id="SSF51206">
    <property type="entry name" value="cAMP-binding domain-like"/>
    <property type="match status" value="1"/>
</dbReference>
<dbReference type="PANTHER" id="PTHR43080">
    <property type="entry name" value="CBS DOMAIN-CONTAINING PROTEIN CBSX3, MITOCHONDRIAL"/>
    <property type="match status" value="1"/>
</dbReference>
<dbReference type="Pfam" id="PF10335">
    <property type="entry name" value="DUF294_C"/>
    <property type="match status" value="1"/>
</dbReference>
<reference evidence="3 4" key="1">
    <citation type="submission" date="2017-07" db="EMBL/GenBank/DDBJ databases">
        <title>Draft Genome Sequences of Select Purple Nonsulfur Bacteria.</title>
        <authorList>
            <person name="Lasarre B."/>
            <person name="Mckinlay J.B."/>
        </authorList>
    </citation>
    <scope>NUCLEOTIDE SEQUENCE [LARGE SCALE GENOMIC DNA]</scope>
    <source>
        <strain evidence="3 4">DSM 5909</strain>
    </source>
</reference>
<dbReference type="Pfam" id="PF00571">
    <property type="entry name" value="CBS"/>
    <property type="match status" value="2"/>
</dbReference>
<dbReference type="CDD" id="cd00038">
    <property type="entry name" value="CAP_ED"/>
    <property type="match status" value="1"/>
</dbReference>
<sequence length="604" mass="66387">MPQAFDAQNPPFDRLSHDEIGTLRAAIDIGYFPPGETVIAAGQRSEHLHVVIKGRVAERDGDTLESGLGPKDTFDARSLVHGPAGTTFVAAEETLCYLLPKAVVLDLIGRNPGFAAFFYSEISRKLRSYERRDHEGVDSTLRAHVREVRFRPAVFVDGSTTLHDAGQIMQDRNNNTLFVRDGDRVGIVTGANLAKAFVVDRKPLEAPVREVCHFEVVSIGLDDFVFAAVIAMTRHNKRRLAIRGEGGYVGVLEDIDILGLVAGNPQLIPGQIEQARAPADLKSCALDIQSQVERLHRQGARVEVIAEITSDLNRRLFAKLFDMIAPPSIRENGCLMVMGSEGRGEQTVRTDQDNGLLLARPVPEEDLAAFRTAFSGALESFGFPPCPGDVMVKNPRWSQPADDFLVQVEGWIRSPAEDGPMNLGIFFDAVSVTGHPELLDRAKTAMIDMMRGETAYLARFARAIDLFAGASAGMLTSFMASVGVGSDEIDVKKSGTFPIVHGVRTLAIDQGIREVSTARRIDALAEAGLFGADLGRELSSALSYFMEIRLRAQLAAIATGRRERESIVRLGELTTRDRDLLRDALRVVKRFREIVRNRYHLSVF</sequence>
<dbReference type="Gene3D" id="3.10.580.10">
    <property type="entry name" value="CBS-domain"/>
    <property type="match status" value="1"/>
</dbReference>
<dbReference type="InterPro" id="IPR014710">
    <property type="entry name" value="RmlC-like_jellyroll"/>
</dbReference>
<dbReference type="InterPro" id="IPR018490">
    <property type="entry name" value="cNMP-bd_dom_sf"/>
</dbReference>
<dbReference type="InterPro" id="IPR005105">
    <property type="entry name" value="GlnD_Uridyltrans_N"/>
</dbReference>
<dbReference type="EMBL" id="NPEX01000016">
    <property type="protein sequence ID" value="RAI45410.1"/>
    <property type="molecule type" value="Genomic_DNA"/>
</dbReference>
<dbReference type="Gene3D" id="2.60.120.10">
    <property type="entry name" value="Jelly Rolls"/>
    <property type="match status" value="1"/>
</dbReference>
<keyword evidence="1" id="KW-0129">CBS domain</keyword>
<dbReference type="InterPro" id="IPR018821">
    <property type="entry name" value="DUF294_put_nucleoTrafse_sb-bd"/>
</dbReference>
<dbReference type="InterPro" id="IPR046342">
    <property type="entry name" value="CBS_dom_sf"/>
</dbReference>